<dbReference type="AlphaFoldDB" id="A0AAD7XC95"/>
<protein>
    <recommendedName>
        <fullName evidence="18">Cytochrome P450</fullName>
    </recommendedName>
</protein>
<accession>A0AAD7XC95</accession>
<keyword evidence="11 14" id="KW-0503">Monooxygenase</keyword>
<evidence type="ECO:0000256" key="11">
    <source>
        <dbReference type="ARBA" id="ARBA00023033"/>
    </source>
</evidence>
<dbReference type="SUPFAM" id="SSF48264">
    <property type="entry name" value="Cytochrome P450"/>
    <property type="match status" value="1"/>
</dbReference>
<dbReference type="Proteomes" id="UP001215151">
    <property type="component" value="Unassembled WGS sequence"/>
</dbReference>
<dbReference type="Pfam" id="PF00067">
    <property type="entry name" value="p450"/>
    <property type="match status" value="2"/>
</dbReference>
<evidence type="ECO:0000256" key="10">
    <source>
        <dbReference type="ARBA" id="ARBA00023004"/>
    </source>
</evidence>
<evidence type="ECO:0000256" key="9">
    <source>
        <dbReference type="ARBA" id="ARBA00023002"/>
    </source>
</evidence>
<keyword evidence="5 13" id="KW-0349">Heme</keyword>
<evidence type="ECO:0000256" key="12">
    <source>
        <dbReference type="ARBA" id="ARBA00023136"/>
    </source>
</evidence>
<evidence type="ECO:0000256" key="2">
    <source>
        <dbReference type="ARBA" id="ARBA00004167"/>
    </source>
</evidence>
<dbReference type="PANTHER" id="PTHR46300">
    <property type="entry name" value="P450, PUTATIVE (EUROFUNG)-RELATED-RELATED"/>
    <property type="match status" value="1"/>
</dbReference>
<keyword evidence="6 15" id="KW-0812">Transmembrane</keyword>
<evidence type="ECO:0000313" key="16">
    <source>
        <dbReference type="EMBL" id="KAJ8482604.1"/>
    </source>
</evidence>
<dbReference type="InterPro" id="IPR017972">
    <property type="entry name" value="Cyt_P450_CS"/>
</dbReference>
<evidence type="ECO:0000256" key="8">
    <source>
        <dbReference type="ARBA" id="ARBA00022989"/>
    </source>
</evidence>
<evidence type="ECO:0000256" key="14">
    <source>
        <dbReference type="RuleBase" id="RU000461"/>
    </source>
</evidence>
<comment type="pathway">
    <text evidence="3">Secondary metabolite biosynthesis.</text>
</comment>
<evidence type="ECO:0000256" key="7">
    <source>
        <dbReference type="ARBA" id="ARBA00022723"/>
    </source>
</evidence>
<comment type="similarity">
    <text evidence="4 14">Belongs to the cytochrome P450 family.</text>
</comment>
<keyword evidence="17" id="KW-1185">Reference proteome</keyword>
<feature type="transmembrane region" description="Helical" evidence="15">
    <location>
        <begin position="6"/>
        <end position="30"/>
    </location>
</feature>
<evidence type="ECO:0000256" key="15">
    <source>
        <dbReference type="SAM" id="Phobius"/>
    </source>
</evidence>
<keyword evidence="10 13" id="KW-0408">Iron</keyword>
<comment type="cofactor">
    <cofactor evidence="1 13">
        <name>heme</name>
        <dbReference type="ChEBI" id="CHEBI:30413"/>
    </cofactor>
</comment>
<sequence length="469" mass="52036">MDSSLAATVTANSLASCILFLLTVALILVVRHEHERKSLPPGPRGIPIVGNVFDVPQEQPWATFSNLSRRYGDVICISILGQITIVLNSISSVSDLLEKRSSIYSTRPNVFVSISQALDWIWGVVFKPYGDDWRLHRRLLWRFFQPNTIMQWQSTQTREARHLLLCLLEDSSDLKNLIKLSLCRSLLSVSHGLPATRLGQQLLDDPFDAAQDAMSRGDASPSILNQLLDAVPESQVTGVTEVTAKEISAAVFAAGADTTIATMTAFFCAIILYPDVQTRAQEELDAVVGPDRLPQITDLPSLPYVKAVVKELLRWHSAAPLSLPHGVTKEDEYRGWRIPCRATVIMNIWGILHDPELWPDPDAFLPDRFMKDGSFNDEVFDPANIAFSAGRRTCPGKHYAEASLFINIASVLHTFNIMPAVDERGLPVPVEHKVTTGIVSTVEPFEYSIRPRSEAAEALIRDSTRLDCA</sequence>
<dbReference type="CDD" id="cd11065">
    <property type="entry name" value="CYP64-like"/>
    <property type="match status" value="1"/>
</dbReference>
<organism evidence="16 17">
    <name type="scientific">Trametes cubensis</name>
    <dbReference type="NCBI Taxonomy" id="1111947"/>
    <lineage>
        <taxon>Eukaryota</taxon>
        <taxon>Fungi</taxon>
        <taxon>Dikarya</taxon>
        <taxon>Basidiomycota</taxon>
        <taxon>Agaricomycotina</taxon>
        <taxon>Agaricomycetes</taxon>
        <taxon>Polyporales</taxon>
        <taxon>Polyporaceae</taxon>
        <taxon>Trametes</taxon>
    </lineage>
</organism>
<feature type="binding site" description="axial binding residue" evidence="13">
    <location>
        <position position="394"/>
    </location>
    <ligand>
        <name>heme</name>
        <dbReference type="ChEBI" id="CHEBI:30413"/>
    </ligand>
    <ligandPart>
        <name>Fe</name>
        <dbReference type="ChEBI" id="CHEBI:18248"/>
    </ligandPart>
</feature>
<gene>
    <name evidence="16" type="ORF">ONZ51_g5256</name>
</gene>
<dbReference type="InterPro" id="IPR036396">
    <property type="entry name" value="Cyt_P450_sf"/>
</dbReference>
<dbReference type="GO" id="GO:0016020">
    <property type="term" value="C:membrane"/>
    <property type="evidence" value="ECO:0007669"/>
    <property type="project" value="UniProtKB-SubCell"/>
</dbReference>
<dbReference type="InterPro" id="IPR050364">
    <property type="entry name" value="Cytochrome_P450_fung"/>
</dbReference>
<evidence type="ECO:0000256" key="6">
    <source>
        <dbReference type="ARBA" id="ARBA00022692"/>
    </source>
</evidence>
<dbReference type="GO" id="GO:0020037">
    <property type="term" value="F:heme binding"/>
    <property type="evidence" value="ECO:0007669"/>
    <property type="project" value="InterPro"/>
</dbReference>
<dbReference type="GO" id="GO:0004497">
    <property type="term" value="F:monooxygenase activity"/>
    <property type="evidence" value="ECO:0007669"/>
    <property type="project" value="UniProtKB-KW"/>
</dbReference>
<proteinExistence type="inferred from homology"/>
<evidence type="ECO:0000256" key="5">
    <source>
        <dbReference type="ARBA" id="ARBA00022617"/>
    </source>
</evidence>
<dbReference type="InterPro" id="IPR002401">
    <property type="entry name" value="Cyt_P450_E_grp-I"/>
</dbReference>
<dbReference type="GO" id="GO:0005506">
    <property type="term" value="F:iron ion binding"/>
    <property type="evidence" value="ECO:0007669"/>
    <property type="project" value="InterPro"/>
</dbReference>
<dbReference type="GO" id="GO:0016705">
    <property type="term" value="F:oxidoreductase activity, acting on paired donors, with incorporation or reduction of molecular oxygen"/>
    <property type="evidence" value="ECO:0007669"/>
    <property type="project" value="InterPro"/>
</dbReference>
<dbReference type="PRINTS" id="PR00463">
    <property type="entry name" value="EP450I"/>
</dbReference>
<reference evidence="16" key="1">
    <citation type="submission" date="2022-11" db="EMBL/GenBank/DDBJ databases">
        <title>Genome Sequence of Cubamyces cubensis.</title>
        <authorList>
            <person name="Buettner E."/>
        </authorList>
    </citation>
    <scope>NUCLEOTIDE SEQUENCE</scope>
    <source>
        <strain evidence="16">MPL-01</strain>
    </source>
</reference>
<evidence type="ECO:0000256" key="1">
    <source>
        <dbReference type="ARBA" id="ARBA00001971"/>
    </source>
</evidence>
<dbReference type="PROSITE" id="PS00086">
    <property type="entry name" value="CYTOCHROME_P450"/>
    <property type="match status" value="1"/>
</dbReference>
<dbReference type="InterPro" id="IPR001128">
    <property type="entry name" value="Cyt_P450"/>
</dbReference>
<dbReference type="PRINTS" id="PR00385">
    <property type="entry name" value="P450"/>
</dbReference>
<keyword evidence="12 15" id="KW-0472">Membrane</keyword>
<name>A0AAD7XC95_9APHY</name>
<keyword evidence="8 15" id="KW-1133">Transmembrane helix</keyword>
<dbReference type="EMBL" id="JAPEVG010000110">
    <property type="protein sequence ID" value="KAJ8482604.1"/>
    <property type="molecule type" value="Genomic_DNA"/>
</dbReference>
<keyword evidence="7 13" id="KW-0479">Metal-binding</keyword>
<evidence type="ECO:0000256" key="4">
    <source>
        <dbReference type="ARBA" id="ARBA00010617"/>
    </source>
</evidence>
<evidence type="ECO:0000256" key="3">
    <source>
        <dbReference type="ARBA" id="ARBA00005179"/>
    </source>
</evidence>
<dbReference type="PANTHER" id="PTHR46300:SF7">
    <property type="entry name" value="P450, PUTATIVE (EUROFUNG)-RELATED"/>
    <property type="match status" value="1"/>
</dbReference>
<keyword evidence="9 14" id="KW-0560">Oxidoreductase</keyword>
<evidence type="ECO:0008006" key="18">
    <source>
        <dbReference type="Google" id="ProtNLM"/>
    </source>
</evidence>
<evidence type="ECO:0000313" key="17">
    <source>
        <dbReference type="Proteomes" id="UP001215151"/>
    </source>
</evidence>
<evidence type="ECO:0000256" key="13">
    <source>
        <dbReference type="PIRSR" id="PIRSR602401-1"/>
    </source>
</evidence>
<dbReference type="Gene3D" id="1.10.630.10">
    <property type="entry name" value="Cytochrome P450"/>
    <property type="match status" value="2"/>
</dbReference>
<comment type="subcellular location">
    <subcellularLocation>
        <location evidence="2">Membrane</location>
        <topology evidence="2">Single-pass membrane protein</topology>
    </subcellularLocation>
</comment>
<comment type="caution">
    <text evidence="16">The sequence shown here is derived from an EMBL/GenBank/DDBJ whole genome shotgun (WGS) entry which is preliminary data.</text>
</comment>